<dbReference type="GO" id="GO:0016020">
    <property type="term" value="C:membrane"/>
    <property type="evidence" value="ECO:0007669"/>
    <property type="project" value="UniProtKB-SubCell"/>
</dbReference>
<organism evidence="9 10">
    <name type="scientific">Pyronema omphalodes (strain CBS 100304)</name>
    <name type="common">Pyronema confluens</name>
    <dbReference type="NCBI Taxonomy" id="1076935"/>
    <lineage>
        <taxon>Eukaryota</taxon>
        <taxon>Fungi</taxon>
        <taxon>Dikarya</taxon>
        <taxon>Ascomycota</taxon>
        <taxon>Pezizomycotina</taxon>
        <taxon>Pezizomycetes</taxon>
        <taxon>Pezizales</taxon>
        <taxon>Pyronemataceae</taxon>
        <taxon>Pyronema</taxon>
    </lineage>
</organism>
<evidence type="ECO:0000256" key="7">
    <source>
        <dbReference type="SAM" id="Phobius"/>
    </source>
</evidence>
<evidence type="ECO:0000256" key="2">
    <source>
        <dbReference type="ARBA" id="ARBA00022692"/>
    </source>
</evidence>
<feature type="transmembrane region" description="Helical" evidence="7">
    <location>
        <begin position="106"/>
        <end position="133"/>
    </location>
</feature>
<keyword evidence="2 7" id="KW-0812">Transmembrane</keyword>
<evidence type="ECO:0000256" key="6">
    <source>
        <dbReference type="SAM" id="MobiDB-lite"/>
    </source>
</evidence>
<dbReference type="Proteomes" id="UP000018144">
    <property type="component" value="Unassembled WGS sequence"/>
</dbReference>
<evidence type="ECO:0000256" key="5">
    <source>
        <dbReference type="ARBA" id="ARBA00038359"/>
    </source>
</evidence>
<gene>
    <name evidence="9" type="ORF">PCON_11424</name>
</gene>
<evidence type="ECO:0000256" key="3">
    <source>
        <dbReference type="ARBA" id="ARBA00022989"/>
    </source>
</evidence>
<dbReference type="OrthoDB" id="5372266at2759"/>
<dbReference type="InterPro" id="IPR049326">
    <property type="entry name" value="Rhodopsin_dom_fungi"/>
</dbReference>
<dbReference type="STRING" id="1076935.U4LR42"/>
<keyword evidence="3 7" id="KW-1133">Transmembrane helix</keyword>
<feature type="transmembrane region" description="Helical" evidence="7">
    <location>
        <begin position="186"/>
        <end position="210"/>
    </location>
</feature>
<feature type="compositionally biased region" description="Polar residues" evidence="6">
    <location>
        <begin position="286"/>
        <end position="295"/>
    </location>
</feature>
<dbReference type="InterPro" id="IPR052337">
    <property type="entry name" value="SAT4-like"/>
</dbReference>
<feature type="transmembrane region" description="Helical" evidence="7">
    <location>
        <begin position="64"/>
        <end position="86"/>
    </location>
</feature>
<keyword evidence="4 7" id="KW-0472">Membrane</keyword>
<evidence type="ECO:0000256" key="4">
    <source>
        <dbReference type="ARBA" id="ARBA00023136"/>
    </source>
</evidence>
<dbReference type="AlphaFoldDB" id="U4LR42"/>
<comment type="subcellular location">
    <subcellularLocation>
        <location evidence="1">Membrane</location>
        <topology evidence="1">Multi-pass membrane protein</topology>
    </subcellularLocation>
</comment>
<protein>
    <recommendedName>
        <fullName evidence="8">Rhodopsin domain-containing protein</fullName>
    </recommendedName>
</protein>
<comment type="similarity">
    <text evidence="5">Belongs to the SAT4 family.</text>
</comment>
<keyword evidence="10" id="KW-1185">Reference proteome</keyword>
<evidence type="ECO:0000313" key="10">
    <source>
        <dbReference type="Proteomes" id="UP000018144"/>
    </source>
</evidence>
<feature type="transmembrane region" description="Helical" evidence="7">
    <location>
        <begin position="33"/>
        <end position="52"/>
    </location>
</feature>
<reference evidence="9 10" key="1">
    <citation type="journal article" date="2013" name="PLoS Genet.">
        <title>The genome and development-dependent transcriptomes of Pyronema confluens: a window into fungal evolution.</title>
        <authorList>
            <person name="Traeger S."/>
            <person name="Altegoer F."/>
            <person name="Freitag M."/>
            <person name="Gabaldon T."/>
            <person name="Kempken F."/>
            <person name="Kumar A."/>
            <person name="Marcet-Houben M."/>
            <person name="Poggeler S."/>
            <person name="Stajich J.E."/>
            <person name="Nowrousian M."/>
        </authorList>
    </citation>
    <scope>NUCLEOTIDE SEQUENCE [LARGE SCALE GENOMIC DNA]</scope>
    <source>
        <strain evidence="10">CBS 100304</strain>
        <tissue evidence="9">Vegetative mycelium</tissue>
    </source>
</reference>
<evidence type="ECO:0000259" key="8">
    <source>
        <dbReference type="Pfam" id="PF20684"/>
    </source>
</evidence>
<name>U4LR42_PYROM</name>
<dbReference type="EMBL" id="HF935650">
    <property type="protein sequence ID" value="CCX31780.1"/>
    <property type="molecule type" value="Genomic_DNA"/>
</dbReference>
<feature type="transmembrane region" description="Helical" evidence="7">
    <location>
        <begin position="145"/>
        <end position="166"/>
    </location>
</feature>
<dbReference type="PANTHER" id="PTHR33048">
    <property type="entry name" value="PTH11-LIKE INTEGRAL MEMBRANE PROTEIN (AFU_ORTHOLOGUE AFUA_5G11245)"/>
    <property type="match status" value="1"/>
</dbReference>
<feature type="region of interest" description="Disordered" evidence="6">
    <location>
        <begin position="246"/>
        <end position="306"/>
    </location>
</feature>
<evidence type="ECO:0000256" key="1">
    <source>
        <dbReference type="ARBA" id="ARBA00004141"/>
    </source>
</evidence>
<dbReference type="PANTHER" id="PTHR33048:SF47">
    <property type="entry name" value="INTEGRAL MEMBRANE PROTEIN-RELATED"/>
    <property type="match status" value="1"/>
</dbReference>
<feature type="domain" description="Rhodopsin" evidence="8">
    <location>
        <begin position="13"/>
        <end position="211"/>
    </location>
</feature>
<dbReference type="Pfam" id="PF20684">
    <property type="entry name" value="Fung_rhodopsin"/>
    <property type="match status" value="1"/>
</dbReference>
<accession>U4LR42</accession>
<sequence>MTAIKEKIPIVPTAEVPFADLQHVLKMYLFYDFGYMICFWSVKASFLCNYFNVRHSLSPIRLRALYAVSGFVFATFWLVAFTFLFYCRPINRYWSLDPKQYCSTGGNLALTIMITVSHVLADFAVIFLGLFVVSALQLGRRERYGLGFVFGLGFLTIITALVRFGIQIDYIQKKANGKGNGDVQPLYLATVAEIMGAVLAVSLPSTRVWLRRFLVDRRPDSHRKFGFLMGFSSSFLRDNNLVRHERETGKTADTASARSFKKKSNDLEGWENEGPNGPLSPPLSPGFTSAGSSSGPKGPEITGVAR</sequence>
<proteinExistence type="inferred from homology"/>
<evidence type="ECO:0000313" key="9">
    <source>
        <dbReference type="EMBL" id="CCX31780.1"/>
    </source>
</evidence>